<dbReference type="GO" id="GO:0008270">
    <property type="term" value="F:zinc ion binding"/>
    <property type="evidence" value="ECO:0007669"/>
    <property type="project" value="UniProtKB-KW"/>
</dbReference>
<evidence type="ECO:0000259" key="12">
    <source>
        <dbReference type="PROSITE" id="PS50103"/>
    </source>
</evidence>
<keyword evidence="5" id="KW-0255">Endonuclease</keyword>
<dbReference type="GO" id="GO:0016787">
    <property type="term" value="F:hydrolase activity"/>
    <property type="evidence" value="ECO:0007669"/>
    <property type="project" value="UniProtKB-KW"/>
</dbReference>
<evidence type="ECO:0000256" key="3">
    <source>
        <dbReference type="ARBA" id="ARBA00022722"/>
    </source>
</evidence>
<proteinExistence type="inferred from homology"/>
<dbReference type="Pfam" id="PF18561">
    <property type="entry name" value="Regnase_1_C"/>
    <property type="match status" value="1"/>
</dbReference>
<dbReference type="AlphaFoldDB" id="A0A3B4FFX6"/>
<dbReference type="GeneTree" id="ENSGT00940000159316"/>
<keyword evidence="9" id="KW-0460">Magnesium</keyword>
<feature type="compositionally biased region" description="Basic residues" evidence="11">
    <location>
        <begin position="623"/>
        <end position="637"/>
    </location>
</feature>
<feature type="compositionally biased region" description="Polar residues" evidence="11">
    <location>
        <begin position="641"/>
        <end position="656"/>
    </location>
</feature>
<name>A0A3B4FFX6_9CICH</name>
<dbReference type="FunFam" id="3.40.50.11980:FF:000001">
    <property type="entry name" value="ZC3H12A isoform 1"/>
    <property type="match status" value="1"/>
</dbReference>
<dbReference type="Pfam" id="PF11977">
    <property type="entry name" value="RNase_Zc3h12a"/>
    <property type="match status" value="1"/>
</dbReference>
<dbReference type="GO" id="GO:0036464">
    <property type="term" value="C:cytoplasmic ribonucleoprotein granule"/>
    <property type="evidence" value="ECO:0007669"/>
    <property type="project" value="TreeGrafter"/>
</dbReference>
<dbReference type="PANTHER" id="PTHR12876:SF36">
    <property type="entry name" value="RIBONUCLEASE ZC3H12C-RELATED"/>
    <property type="match status" value="1"/>
</dbReference>
<evidence type="ECO:0000256" key="9">
    <source>
        <dbReference type="ARBA" id="ARBA00022842"/>
    </source>
</evidence>
<feature type="compositionally biased region" description="Polar residues" evidence="11">
    <location>
        <begin position="501"/>
        <end position="512"/>
    </location>
</feature>
<dbReference type="STRING" id="303518.ENSPNYP00000009490"/>
<feature type="region of interest" description="Disordered" evidence="11">
    <location>
        <begin position="57"/>
        <end position="133"/>
    </location>
</feature>
<comment type="cofactor">
    <cofactor evidence="1">
        <name>Mg(2+)</name>
        <dbReference type="ChEBI" id="CHEBI:18420"/>
    </cofactor>
</comment>
<dbReference type="PANTHER" id="PTHR12876">
    <property type="entry name" value="N4BP1-RELATED"/>
    <property type="match status" value="1"/>
</dbReference>
<feature type="compositionally biased region" description="Basic and acidic residues" evidence="11">
    <location>
        <begin position="485"/>
        <end position="500"/>
    </location>
</feature>
<evidence type="ECO:0000256" key="8">
    <source>
        <dbReference type="ARBA" id="ARBA00022833"/>
    </source>
</evidence>
<feature type="region of interest" description="Disordered" evidence="11">
    <location>
        <begin position="186"/>
        <end position="207"/>
    </location>
</feature>
<feature type="domain" description="C3H1-type" evidence="12">
    <location>
        <begin position="390"/>
        <end position="415"/>
    </location>
</feature>
<dbReference type="GO" id="GO:0005634">
    <property type="term" value="C:nucleus"/>
    <property type="evidence" value="ECO:0007669"/>
    <property type="project" value="TreeGrafter"/>
</dbReference>
<dbReference type="Ensembl" id="ENSPNYT00000009707.1">
    <property type="protein sequence ID" value="ENSPNYP00000009490.1"/>
    <property type="gene ID" value="ENSPNYG00000007151.1"/>
</dbReference>
<dbReference type="Gene3D" id="3.40.50.11980">
    <property type="match status" value="1"/>
</dbReference>
<dbReference type="GO" id="GO:0003729">
    <property type="term" value="F:mRNA binding"/>
    <property type="evidence" value="ECO:0007669"/>
    <property type="project" value="TreeGrafter"/>
</dbReference>
<evidence type="ECO:0000256" key="1">
    <source>
        <dbReference type="ARBA" id="ARBA00001946"/>
    </source>
</evidence>
<dbReference type="InterPro" id="IPR051101">
    <property type="entry name" value="ZC3H12/N4BP1_RNase_Reg"/>
</dbReference>
<dbReference type="InterPro" id="IPR040546">
    <property type="entry name" value="Rege-1_UBA-like"/>
</dbReference>
<organism evidence="13">
    <name type="scientific">Pundamilia nyererei</name>
    <dbReference type="NCBI Taxonomy" id="303518"/>
    <lineage>
        <taxon>Eukaryota</taxon>
        <taxon>Metazoa</taxon>
        <taxon>Chordata</taxon>
        <taxon>Craniata</taxon>
        <taxon>Vertebrata</taxon>
        <taxon>Euteleostomi</taxon>
        <taxon>Actinopterygii</taxon>
        <taxon>Neopterygii</taxon>
        <taxon>Teleostei</taxon>
        <taxon>Neoteleostei</taxon>
        <taxon>Acanthomorphata</taxon>
        <taxon>Ovalentaria</taxon>
        <taxon>Cichlomorphae</taxon>
        <taxon>Cichliformes</taxon>
        <taxon>Cichlidae</taxon>
        <taxon>African cichlids</taxon>
        <taxon>Pseudocrenilabrinae</taxon>
        <taxon>Haplochromini</taxon>
        <taxon>Pundamilia</taxon>
    </lineage>
</organism>
<sequence>MGLKDHLEDGTGHILSPGLDLDYLHVEGAERQAGNLGAGVTVKSSNTAGSRGISSIIHSSSSSSCSNFSEESAISDSEDERLQTGSGSDSKTPHHDQLHLHQREESSVFQPVRLDLAPNTSPGDPPETSLTDPITHCRTKVEFALKLGYPEELVLLVLRKLGPDALINDILGELVKLGTKIEMDQQGGQAVSQSPSSSLSSTSNSSLDSSRLLCRSHLLEDKENLRPVVVDGSNVAMSHGNKEVFSCQGIKLAVDWFLERGHRDITVFVPAWRKEQSRPDALITDQEILRRLEKEKILVFTPSRRVQGRRVVCYDDRFIVKLAYESDGIIVSNDNYRDLANEKPEWKKFIDERLLMYSFVNDKFMPPDDPLGRHGPSLENFLRKRPVIPEHRKQPCPYGKKCTYGHKCKFYHPERGSQPQRAVADELRASAKISSVASRGLLEHALMAKSQKNGQSEGMAEAPLIRDTGKKQPNRSLQSSFSELSEDKTQVSSKVEEQRRNSSLSGSCSNNIVAHPAPGGPPSSGHLERWEHPAGSTGCSSGIAGASGPNKAESYYRCSSPVVGYNSVVKAYSGLSLVVPQTPECFFPGELGTSSLASDCSSESSVSSDSFSPDPVLDDSPKCHHHHPHHHHHHHHYSGQYPHQASRVSPSLSQHSPRGYVHPQGLWRQRDFGIEDTPASGASRISPHHVNTASVYIQPQQQLQLLANFPGEPPHPQHPPQTPTTHARSQSFPRGHNMHAKPTALGRYQDLRERVFVNLCGIFPPDLVRMVMTRNPHVTDAQELAAAILMEKSQHSS</sequence>
<evidence type="ECO:0000256" key="10">
    <source>
        <dbReference type="PROSITE-ProRule" id="PRU00723"/>
    </source>
</evidence>
<feature type="compositionally biased region" description="Pro residues" evidence="11">
    <location>
        <begin position="711"/>
        <end position="722"/>
    </location>
</feature>
<evidence type="ECO:0000256" key="7">
    <source>
        <dbReference type="ARBA" id="ARBA00022801"/>
    </source>
</evidence>
<evidence type="ECO:0000256" key="5">
    <source>
        <dbReference type="ARBA" id="ARBA00022759"/>
    </source>
</evidence>
<protein>
    <submittedName>
        <fullName evidence="13">Probable ribonuclease ZC3H12C</fullName>
    </submittedName>
</protein>
<feature type="region of interest" description="Disordered" evidence="11">
    <location>
        <begin position="598"/>
        <end position="657"/>
    </location>
</feature>
<dbReference type="GO" id="GO:0004521">
    <property type="term" value="F:RNA endonuclease activity"/>
    <property type="evidence" value="ECO:0007669"/>
    <property type="project" value="TreeGrafter"/>
</dbReference>
<dbReference type="InterPro" id="IPR040757">
    <property type="entry name" value="Regnase_1/ZC3H12_C"/>
</dbReference>
<dbReference type="PROSITE" id="PS50103">
    <property type="entry name" value="ZF_C3H1"/>
    <property type="match status" value="1"/>
</dbReference>
<feature type="compositionally biased region" description="Low complexity" evidence="11">
    <location>
        <begin position="192"/>
        <end position="207"/>
    </location>
</feature>
<reference evidence="13" key="1">
    <citation type="submission" date="2023-09" db="UniProtKB">
        <authorList>
            <consortium name="Ensembl"/>
        </authorList>
    </citation>
    <scope>IDENTIFICATION</scope>
</reference>
<dbReference type="InterPro" id="IPR021869">
    <property type="entry name" value="RNase_Zc3h12_NYN"/>
</dbReference>
<feature type="compositionally biased region" description="Polar residues" evidence="11">
    <location>
        <begin position="118"/>
        <end position="132"/>
    </location>
</feature>
<comment type="similarity">
    <text evidence="2">Belongs to the ZC3H12 family.</text>
</comment>
<evidence type="ECO:0000313" key="13">
    <source>
        <dbReference type="Ensembl" id="ENSPNYP00000009490.1"/>
    </source>
</evidence>
<feature type="region of interest" description="Disordered" evidence="11">
    <location>
        <begin position="465"/>
        <end position="541"/>
    </location>
</feature>
<evidence type="ECO:0000256" key="6">
    <source>
        <dbReference type="ARBA" id="ARBA00022771"/>
    </source>
</evidence>
<feature type="compositionally biased region" description="Low complexity" evidence="11">
    <location>
        <begin position="57"/>
        <end position="75"/>
    </location>
</feature>
<feature type="compositionally biased region" description="Polar residues" evidence="11">
    <location>
        <begin position="474"/>
        <end position="483"/>
    </location>
</feature>
<feature type="zinc finger region" description="C3H1-type" evidence="10">
    <location>
        <begin position="390"/>
        <end position="415"/>
    </location>
</feature>
<keyword evidence="6 10" id="KW-0863">Zinc-finger</keyword>
<keyword evidence="4 10" id="KW-0479">Metal-binding</keyword>
<feature type="compositionally biased region" description="Low complexity" evidence="11">
    <location>
        <begin position="598"/>
        <end position="615"/>
    </location>
</feature>
<evidence type="ECO:0000256" key="2">
    <source>
        <dbReference type="ARBA" id="ARBA00010922"/>
    </source>
</evidence>
<feature type="compositionally biased region" description="Basic and acidic residues" evidence="11">
    <location>
        <begin position="91"/>
        <end position="106"/>
    </location>
</feature>
<evidence type="ECO:0000256" key="11">
    <source>
        <dbReference type="SAM" id="MobiDB-lite"/>
    </source>
</evidence>
<dbReference type="InterPro" id="IPR000571">
    <property type="entry name" value="Znf_CCCH"/>
</dbReference>
<dbReference type="CDD" id="cd18729">
    <property type="entry name" value="PIN_Zc3h12-like"/>
    <property type="match status" value="1"/>
</dbReference>
<keyword evidence="8 10" id="KW-0862">Zinc</keyword>
<keyword evidence="3" id="KW-0540">Nuclease</keyword>
<dbReference type="Pfam" id="PF18039">
    <property type="entry name" value="UBA_6"/>
    <property type="match status" value="1"/>
</dbReference>
<evidence type="ECO:0000256" key="4">
    <source>
        <dbReference type="ARBA" id="ARBA00022723"/>
    </source>
</evidence>
<accession>A0A3B4FFX6</accession>
<feature type="region of interest" description="Disordered" evidence="11">
    <location>
        <begin position="710"/>
        <end position="740"/>
    </location>
</feature>
<keyword evidence="7" id="KW-0378">Hydrolase</keyword>